<proteinExistence type="inferred from homology"/>
<keyword evidence="6" id="KW-1185">Reference proteome</keyword>
<sequence length="190" mass="20439">MRAFLAFGLAFALALLPGIPALALSPAGSHGWSRAALVLHSGPGDHYPVTGEIAGKLAIKILRCQKLWCNVDGPGGRGWTRNGAIDFGKDPAWPLLDPTAPRPDLAGGEMCFYEGSHFSGRSFCAATGQVFPDLAMLGWDNRIGSVRVVTGTSAAVCRDRFFQSYCERIAADQPVLNRFLSRNVSSIRLY</sequence>
<keyword evidence="2" id="KW-0677">Repeat</keyword>
<feature type="domain" description="Beta/gamma crystallin 'Greek key'" evidence="4">
    <location>
        <begin position="108"/>
        <end position="150"/>
    </location>
</feature>
<evidence type="ECO:0000256" key="1">
    <source>
        <dbReference type="ARBA" id="ARBA00009646"/>
    </source>
</evidence>
<name>A0ABV7WVY8_9HYPH</name>
<gene>
    <name evidence="5" type="ORF">ACFOOL_01325</name>
</gene>
<evidence type="ECO:0000256" key="2">
    <source>
        <dbReference type="ARBA" id="ARBA00022737"/>
    </source>
</evidence>
<comment type="caution">
    <text evidence="5">The sequence shown here is derived from an EMBL/GenBank/DDBJ whole genome shotgun (WGS) entry which is preliminary data.</text>
</comment>
<dbReference type="EMBL" id="JBHRYD010000001">
    <property type="protein sequence ID" value="MFC3703392.1"/>
    <property type="molecule type" value="Genomic_DNA"/>
</dbReference>
<dbReference type="InterPro" id="IPR001064">
    <property type="entry name" value="Beta/gamma_crystallin"/>
</dbReference>
<keyword evidence="3" id="KW-0732">Signal</keyword>
<dbReference type="RefSeq" id="WP_380094169.1">
    <property type="nucleotide sequence ID" value="NZ_JBHRYD010000001.1"/>
</dbReference>
<reference evidence="6" key="1">
    <citation type="journal article" date="2019" name="Int. J. Syst. Evol. Microbiol.">
        <title>The Global Catalogue of Microorganisms (GCM) 10K type strain sequencing project: providing services to taxonomists for standard genome sequencing and annotation.</title>
        <authorList>
            <consortium name="The Broad Institute Genomics Platform"/>
            <consortium name="The Broad Institute Genome Sequencing Center for Infectious Disease"/>
            <person name="Wu L."/>
            <person name="Ma J."/>
        </authorList>
    </citation>
    <scope>NUCLEOTIDE SEQUENCE [LARGE SCALE GENOMIC DNA]</scope>
    <source>
        <strain evidence="6">KCTC 42281</strain>
    </source>
</reference>
<comment type="similarity">
    <text evidence="1">Belongs to the beta/gamma-crystallin family.</text>
</comment>
<dbReference type="Pfam" id="PF03995">
    <property type="entry name" value="Inhibitor_I36"/>
    <property type="match status" value="1"/>
</dbReference>
<accession>A0ABV7WVY8</accession>
<dbReference type="Gene3D" id="2.60.20.10">
    <property type="entry name" value="Crystallins"/>
    <property type="match status" value="1"/>
</dbReference>
<evidence type="ECO:0000259" key="4">
    <source>
        <dbReference type="PROSITE" id="PS50915"/>
    </source>
</evidence>
<evidence type="ECO:0000256" key="3">
    <source>
        <dbReference type="SAM" id="SignalP"/>
    </source>
</evidence>
<organism evidence="5 6">
    <name type="scientific">Devosia honganensis</name>
    <dbReference type="NCBI Taxonomy" id="1610527"/>
    <lineage>
        <taxon>Bacteria</taxon>
        <taxon>Pseudomonadati</taxon>
        <taxon>Pseudomonadota</taxon>
        <taxon>Alphaproteobacteria</taxon>
        <taxon>Hyphomicrobiales</taxon>
        <taxon>Devosiaceae</taxon>
        <taxon>Devosia</taxon>
    </lineage>
</organism>
<dbReference type="InterPro" id="IPR011024">
    <property type="entry name" value="G_crystallin-like"/>
</dbReference>
<feature type="signal peptide" evidence="3">
    <location>
        <begin position="1"/>
        <end position="23"/>
    </location>
</feature>
<protein>
    <submittedName>
        <fullName evidence="5">Peptidase inhibitor family I36 protein</fullName>
    </submittedName>
</protein>
<dbReference type="PROSITE" id="PS50915">
    <property type="entry name" value="CRYSTALLIN_BETA_GAMMA"/>
    <property type="match status" value="1"/>
</dbReference>
<dbReference type="SUPFAM" id="SSF49695">
    <property type="entry name" value="gamma-Crystallin-like"/>
    <property type="match status" value="1"/>
</dbReference>
<evidence type="ECO:0000313" key="5">
    <source>
        <dbReference type="EMBL" id="MFC3703392.1"/>
    </source>
</evidence>
<dbReference type="Proteomes" id="UP001595613">
    <property type="component" value="Unassembled WGS sequence"/>
</dbReference>
<evidence type="ECO:0000313" key="6">
    <source>
        <dbReference type="Proteomes" id="UP001595613"/>
    </source>
</evidence>
<feature type="chain" id="PRO_5046595134" evidence="3">
    <location>
        <begin position="24"/>
        <end position="190"/>
    </location>
</feature>